<sequence>MTQTSALIAPLAIPETLDASDPAAADFIAAGRLLNDHMLELWGNTDFHDTPETQLAGCRTTPVRRRVLLAARSGEEIVGLATVGLPLADNTHSALINVVVAPHARRTGLGLRLQAAAEQAAAASGRTTLLGETDHPARPGGNVGTLAPQSGTGSIPADAAAAFAQKAGFTLEQVERISVLNVADAAPGQDALETAGAAAGADYELEFWRGSCPEHLVDAYARLRQKMSTDAPMAGLNLEEEHWDAARVRETERKAQDMDAEVLVSAVRHVPSGQLAGHSMLMVFNSNPLVAFQDDTLVLRDHRGHRLGLLLKTANLVRLRGELPEAVRIWTWNAAENKHMLDINDQLGFKPAGYSGEWQKLRPSR</sequence>
<keyword evidence="5" id="KW-1185">Reference proteome</keyword>
<dbReference type="EMBL" id="CP151657">
    <property type="protein sequence ID" value="WZP16261.1"/>
    <property type="molecule type" value="Genomic_DNA"/>
</dbReference>
<evidence type="ECO:0000313" key="5">
    <source>
        <dbReference type="Proteomes" id="UP001448858"/>
    </source>
</evidence>
<dbReference type="PROSITE" id="PS51186">
    <property type="entry name" value="GNAT"/>
    <property type="match status" value="1"/>
</dbReference>
<keyword evidence="1" id="KW-0808">Transferase</keyword>
<reference evidence="4 5" key="1">
    <citation type="submission" date="2024-04" db="EMBL/GenBank/DDBJ databases">
        <title>Arthrobacter sp. from Plains bison fecal sample.</title>
        <authorList>
            <person name="Ruzzini A."/>
        </authorList>
    </citation>
    <scope>NUCLEOTIDE SEQUENCE [LARGE SCALE GENOMIC DNA]</scope>
    <source>
        <strain evidence="4 5">EINP1</strain>
    </source>
</reference>
<dbReference type="CDD" id="cd04301">
    <property type="entry name" value="NAT_SF"/>
    <property type="match status" value="1"/>
</dbReference>
<evidence type="ECO:0000259" key="3">
    <source>
        <dbReference type="PROSITE" id="PS51186"/>
    </source>
</evidence>
<dbReference type="Proteomes" id="UP001448858">
    <property type="component" value="Chromosome"/>
</dbReference>
<name>A0ABZ2ZXY2_9MICC</name>
<dbReference type="SUPFAM" id="SSF55729">
    <property type="entry name" value="Acyl-CoA N-acyltransferases (Nat)"/>
    <property type="match status" value="2"/>
</dbReference>
<dbReference type="Gene3D" id="3.40.630.30">
    <property type="match status" value="1"/>
</dbReference>
<dbReference type="Pfam" id="PF00583">
    <property type="entry name" value="Acetyltransf_1"/>
    <property type="match status" value="1"/>
</dbReference>
<evidence type="ECO:0000313" key="4">
    <source>
        <dbReference type="EMBL" id="WZP16261.1"/>
    </source>
</evidence>
<gene>
    <name evidence="4" type="ORF">AAE021_01330</name>
</gene>
<dbReference type="RefSeq" id="WP_342023905.1">
    <property type="nucleotide sequence ID" value="NZ_CP151657.1"/>
</dbReference>
<feature type="domain" description="N-acetyltransferase" evidence="3">
    <location>
        <begin position="17"/>
        <end position="193"/>
    </location>
</feature>
<dbReference type="InterPro" id="IPR016181">
    <property type="entry name" value="Acyl_CoA_acyltransferase"/>
</dbReference>
<protein>
    <submittedName>
        <fullName evidence="4">GNAT family N-acetyltransferase</fullName>
    </submittedName>
</protein>
<dbReference type="InterPro" id="IPR050832">
    <property type="entry name" value="Bact_Acetyltransf"/>
</dbReference>
<evidence type="ECO:0000256" key="2">
    <source>
        <dbReference type="ARBA" id="ARBA00023315"/>
    </source>
</evidence>
<organism evidence="4 5">
    <name type="scientific">Arthrobacter citreus</name>
    <dbReference type="NCBI Taxonomy" id="1670"/>
    <lineage>
        <taxon>Bacteria</taxon>
        <taxon>Bacillati</taxon>
        <taxon>Actinomycetota</taxon>
        <taxon>Actinomycetes</taxon>
        <taxon>Micrococcales</taxon>
        <taxon>Micrococcaceae</taxon>
        <taxon>Arthrobacter</taxon>
    </lineage>
</organism>
<dbReference type="InterPro" id="IPR000182">
    <property type="entry name" value="GNAT_dom"/>
</dbReference>
<proteinExistence type="predicted"/>
<keyword evidence="2" id="KW-0012">Acyltransferase</keyword>
<evidence type="ECO:0000256" key="1">
    <source>
        <dbReference type="ARBA" id="ARBA00022679"/>
    </source>
</evidence>
<accession>A0ABZ2ZXY2</accession>
<dbReference type="PANTHER" id="PTHR43877">
    <property type="entry name" value="AMINOALKYLPHOSPHONATE N-ACETYLTRANSFERASE-RELATED-RELATED"/>
    <property type="match status" value="1"/>
</dbReference>